<evidence type="ECO:0000259" key="9">
    <source>
        <dbReference type="Pfam" id="PF06429"/>
    </source>
</evidence>
<comment type="caution">
    <text evidence="11">The sequence shown here is derived from an EMBL/GenBank/DDBJ whole genome shotgun (WGS) entry which is preliminary data.</text>
</comment>
<dbReference type="InterPro" id="IPR053967">
    <property type="entry name" value="LlgE_F_G-like_D1"/>
</dbReference>
<dbReference type="PROSITE" id="PS00588">
    <property type="entry name" value="FLAGELLA_BB_ROD"/>
    <property type="match status" value="1"/>
</dbReference>
<dbReference type="GO" id="GO:0030694">
    <property type="term" value="C:bacterial-type flagellum basal body, rod"/>
    <property type="evidence" value="ECO:0007669"/>
    <property type="project" value="UniProtKB-UniRule"/>
</dbReference>
<evidence type="ECO:0000256" key="5">
    <source>
        <dbReference type="ARBA" id="ARBA00040228"/>
    </source>
</evidence>
<dbReference type="EMBL" id="QRBB01000001">
    <property type="protein sequence ID" value="RDS77069.1"/>
    <property type="molecule type" value="Genomic_DNA"/>
</dbReference>
<dbReference type="PANTHER" id="PTHR30435:SF18">
    <property type="entry name" value="FLAGELLAR BASAL-BODY ROD PROTEIN FLGF"/>
    <property type="match status" value="1"/>
</dbReference>
<dbReference type="NCBIfam" id="TIGR03506">
    <property type="entry name" value="FlgEFG_subfam"/>
    <property type="match status" value="1"/>
</dbReference>
<dbReference type="Pfam" id="PF06429">
    <property type="entry name" value="Flg_bbr_C"/>
    <property type="match status" value="1"/>
</dbReference>
<evidence type="ECO:0000256" key="7">
    <source>
        <dbReference type="SAM" id="MobiDB-lite"/>
    </source>
</evidence>
<feature type="domain" description="Flagellar basal-body/hook protein C-terminal" evidence="9">
    <location>
        <begin position="198"/>
        <end position="242"/>
    </location>
</feature>
<keyword evidence="11" id="KW-0966">Cell projection</keyword>
<keyword evidence="11" id="KW-0969">Cilium</keyword>
<dbReference type="InterPro" id="IPR001444">
    <property type="entry name" value="Flag_bb_rod_N"/>
</dbReference>
<comment type="similarity">
    <text evidence="2 6">Belongs to the flagella basal body rod proteins family.</text>
</comment>
<gene>
    <name evidence="11" type="ORF">DL238_05205</name>
</gene>
<evidence type="ECO:0000313" key="11">
    <source>
        <dbReference type="EMBL" id="RDS77069.1"/>
    </source>
</evidence>
<organism evidence="11 12">
    <name type="scientific">Alteriqipengyuania lutimaris</name>
    <dbReference type="NCBI Taxonomy" id="1538146"/>
    <lineage>
        <taxon>Bacteria</taxon>
        <taxon>Pseudomonadati</taxon>
        <taxon>Pseudomonadota</taxon>
        <taxon>Alphaproteobacteria</taxon>
        <taxon>Sphingomonadales</taxon>
        <taxon>Erythrobacteraceae</taxon>
        <taxon>Alteriqipengyuania</taxon>
    </lineage>
</organism>
<dbReference type="InterPro" id="IPR037925">
    <property type="entry name" value="FlgE/F/G-like"/>
</dbReference>
<keyword evidence="12" id="KW-1185">Reference proteome</keyword>
<dbReference type="NCBIfam" id="NF009280">
    <property type="entry name" value="PRK12640.1"/>
    <property type="match status" value="1"/>
</dbReference>
<dbReference type="AlphaFoldDB" id="A0A395LK58"/>
<evidence type="ECO:0000259" key="8">
    <source>
        <dbReference type="Pfam" id="PF00460"/>
    </source>
</evidence>
<dbReference type="InterPro" id="IPR010930">
    <property type="entry name" value="Flg_bb/hook_C_dom"/>
</dbReference>
<feature type="domain" description="Flagellar basal body rod protein N-terminal" evidence="8">
    <location>
        <begin position="5"/>
        <end position="35"/>
    </location>
</feature>
<dbReference type="RefSeq" id="WP_115491290.1">
    <property type="nucleotide sequence ID" value="NZ_JACHWW010000001.1"/>
</dbReference>
<accession>A0A395LK58</accession>
<feature type="region of interest" description="Disordered" evidence="7">
    <location>
        <begin position="132"/>
        <end position="156"/>
    </location>
</feature>
<dbReference type="Pfam" id="PF22692">
    <property type="entry name" value="LlgE_F_G_D1"/>
    <property type="match status" value="1"/>
</dbReference>
<evidence type="ECO:0000259" key="10">
    <source>
        <dbReference type="Pfam" id="PF22692"/>
    </source>
</evidence>
<dbReference type="InterPro" id="IPR020013">
    <property type="entry name" value="Flagellar_FlgE/F/G"/>
</dbReference>
<dbReference type="OrthoDB" id="9804559at2"/>
<feature type="domain" description="Flagellar hook protein FlgE/F/G-like D1" evidence="10">
    <location>
        <begin position="88"/>
        <end position="145"/>
    </location>
</feature>
<protein>
    <recommendedName>
        <fullName evidence="5 6">Flagellar basal-body rod protein FlgF</fullName>
    </recommendedName>
</protein>
<evidence type="ECO:0000256" key="3">
    <source>
        <dbReference type="ARBA" id="ARBA00023143"/>
    </source>
</evidence>
<dbReference type="Proteomes" id="UP000254101">
    <property type="component" value="Unassembled WGS sequence"/>
</dbReference>
<dbReference type="InterPro" id="IPR019776">
    <property type="entry name" value="Flagellar_basal_body_rod_CS"/>
</dbReference>
<dbReference type="GO" id="GO:0071978">
    <property type="term" value="P:bacterial-type flagellum-dependent swarming motility"/>
    <property type="evidence" value="ECO:0007669"/>
    <property type="project" value="TreeGrafter"/>
</dbReference>
<reference evidence="11 12" key="1">
    <citation type="submission" date="2018-07" db="EMBL/GenBank/DDBJ databases">
        <title>Erythrobacter nanhaiensis sp. nov., a novel member of the genus Erythrobacter isolated from the South China Sea.</title>
        <authorList>
            <person name="Chen X."/>
            <person name="Liu J."/>
        </authorList>
    </citation>
    <scope>NUCLEOTIDE SEQUENCE [LARGE SCALE GENOMIC DNA]</scope>
    <source>
        <strain evidence="11 12">S-5</strain>
    </source>
</reference>
<sequence>MDRLIYTALSGMQASMDRQRAIASNMANTNTLGFRAELIEQRAMTIEGHPNEARAMQVARVTGADMSGGEIMETGRELDIAMATESLMAVQAQDGTEAYTRRGDLSLTATGLLVTGGGHPVLGDTGPITVPPGGRISISEDGTVTRTDPDAPEAPPAEVGRIKLASWEGSPIAKGLDGLFRVEGGGILPTDEEARVHTGALEQSNVKPTEILVAMIEEQRLFAMRSKMVSTARQLDESGAQLMRMT</sequence>
<dbReference type="SUPFAM" id="SSF117143">
    <property type="entry name" value="Flagellar hook protein flgE"/>
    <property type="match status" value="1"/>
</dbReference>
<dbReference type="PANTHER" id="PTHR30435">
    <property type="entry name" value="FLAGELLAR PROTEIN"/>
    <property type="match status" value="1"/>
</dbReference>
<name>A0A395LK58_9SPHN</name>
<keyword evidence="3 6" id="KW-0975">Bacterial flagellum</keyword>
<evidence type="ECO:0000313" key="12">
    <source>
        <dbReference type="Proteomes" id="UP000254101"/>
    </source>
</evidence>
<evidence type="ECO:0000256" key="1">
    <source>
        <dbReference type="ARBA" id="ARBA00004117"/>
    </source>
</evidence>
<proteinExistence type="inferred from homology"/>
<evidence type="ECO:0000256" key="4">
    <source>
        <dbReference type="ARBA" id="ARBA00038560"/>
    </source>
</evidence>
<comment type="subunit">
    <text evidence="4 6">The basal body constitutes a major portion of the flagellar organelle and consists of five rings (E,L,P,S, and M) mounted on a central rod. The rod consists of about 26 subunits of FlgG in the distal portion, and FlgB, FlgC and FlgF are thought to build up the proximal portion of the rod with about 6 subunits each.</text>
</comment>
<evidence type="ECO:0000256" key="6">
    <source>
        <dbReference type="RuleBase" id="RU362116"/>
    </source>
</evidence>
<comment type="subcellular location">
    <subcellularLocation>
        <location evidence="1 6">Bacterial flagellum basal body</location>
    </subcellularLocation>
</comment>
<evidence type="ECO:0000256" key="2">
    <source>
        <dbReference type="ARBA" id="ARBA00009677"/>
    </source>
</evidence>
<dbReference type="Pfam" id="PF00460">
    <property type="entry name" value="Flg_bb_rod"/>
    <property type="match status" value="1"/>
</dbReference>
<keyword evidence="11" id="KW-0282">Flagellum</keyword>